<keyword evidence="2" id="KW-0034">Amyloid</keyword>
<dbReference type="InterPro" id="IPR029498">
    <property type="entry name" value="HeLo_dom"/>
</dbReference>
<dbReference type="EMBL" id="JAGPNK010000014">
    <property type="protein sequence ID" value="KAH7309219.1"/>
    <property type="molecule type" value="Genomic_DNA"/>
</dbReference>
<dbReference type="PROSITE" id="PS50127">
    <property type="entry name" value="UBC_2"/>
    <property type="match status" value="1"/>
</dbReference>
<feature type="domain" description="UBC core" evidence="1">
    <location>
        <begin position="372"/>
        <end position="539"/>
    </location>
</feature>
<organism evidence="2 3">
    <name type="scientific">Stachybotrys elegans</name>
    <dbReference type="NCBI Taxonomy" id="80388"/>
    <lineage>
        <taxon>Eukaryota</taxon>
        <taxon>Fungi</taxon>
        <taxon>Dikarya</taxon>
        <taxon>Ascomycota</taxon>
        <taxon>Pezizomycotina</taxon>
        <taxon>Sordariomycetes</taxon>
        <taxon>Hypocreomycetidae</taxon>
        <taxon>Hypocreales</taxon>
        <taxon>Stachybotryaceae</taxon>
        <taxon>Stachybotrys</taxon>
    </lineage>
</organism>
<dbReference type="InterPro" id="IPR038305">
    <property type="entry name" value="HeLo_sf"/>
</dbReference>
<comment type="caution">
    <text evidence="2">The sequence shown here is derived from an EMBL/GenBank/DDBJ whole genome shotgun (WGS) entry which is preliminary data.</text>
</comment>
<dbReference type="Gene3D" id="3.10.110.10">
    <property type="entry name" value="Ubiquitin Conjugating Enzyme"/>
    <property type="match status" value="1"/>
</dbReference>
<dbReference type="Proteomes" id="UP000813444">
    <property type="component" value="Unassembled WGS sequence"/>
</dbReference>
<dbReference type="Gene3D" id="1.20.120.1020">
    <property type="entry name" value="Prion-inhibition and propagation, HeLo domain"/>
    <property type="match status" value="1"/>
</dbReference>
<dbReference type="SMART" id="SM00212">
    <property type="entry name" value="UBCc"/>
    <property type="match status" value="1"/>
</dbReference>
<evidence type="ECO:0000313" key="2">
    <source>
        <dbReference type="EMBL" id="KAH7309219.1"/>
    </source>
</evidence>
<dbReference type="Pfam" id="PF14479">
    <property type="entry name" value="HeLo"/>
    <property type="match status" value="1"/>
</dbReference>
<protein>
    <submittedName>
        <fullName evidence="2">Prion-inhibition and propagation-domain-containing protein</fullName>
    </submittedName>
</protein>
<keyword evidence="3" id="KW-1185">Reference proteome</keyword>
<evidence type="ECO:0000259" key="1">
    <source>
        <dbReference type="PROSITE" id="PS50127"/>
    </source>
</evidence>
<dbReference type="SUPFAM" id="SSF54495">
    <property type="entry name" value="UBC-like"/>
    <property type="match status" value="1"/>
</dbReference>
<evidence type="ECO:0000313" key="3">
    <source>
        <dbReference type="Proteomes" id="UP000813444"/>
    </source>
</evidence>
<dbReference type="InterPro" id="IPR000608">
    <property type="entry name" value="UBC"/>
</dbReference>
<name>A0A8K0WMU8_9HYPO</name>
<dbReference type="InterPro" id="IPR016135">
    <property type="entry name" value="UBQ-conjugating_enzyme/RWD"/>
</dbReference>
<dbReference type="PANTHER" id="PTHR24068">
    <property type="entry name" value="UBIQUITIN-CONJUGATING ENZYME E2"/>
    <property type="match status" value="1"/>
</dbReference>
<dbReference type="OrthoDB" id="20872at2759"/>
<dbReference type="AlphaFoldDB" id="A0A8K0WMU8"/>
<dbReference type="Pfam" id="PF00179">
    <property type="entry name" value="UQ_con"/>
    <property type="match status" value="1"/>
</dbReference>
<sequence length="663" mass="74458">MAEVAGLVLGALGIAGLFTACIENFDIIVRARECSEEFELLCTQLALQRLRLVIWGETLGLVPAPNGGAVPYNRALERKDIRPVVETSLHQLKLLLCKADVINGRYALPEEEATVAQKQLAGTSSHGMDIFRESFERFRMRISKSQKQKSVWTVTRWAIHDYQRFETLVDQITKLLDALESITSALGILEQHNALLVNEIESLSNTESLSLLQRVGSSTSASVALREVSETASIRLSIMTSSSRSYFTAPQEQTGSLAYNRRQAMLARAWEAGEAGASKHLVSVYSDHQKMTEDDTYDTRQLEDKSITDIPHQQRWMAALMKDEPELQKSRSIFSEKDMQYGCLLQEFKNEDDEICGAGSGRLAVQAHENLPLARRVFLELRNIRRAKISFISAVPVEDSLDKILASIEGPPGTPYEGGIFWIAVKMMESKPPLLRFHTRIYHPNVDPSGTLCADYASWWRDTNQLNQHAHKIRQRSLPWFSEHATNHYSLGALLVAICGLLAAPNIEDPLVPEIAEKYCTDYQGYCKAAELYTARYARTKRPDLANLVFPSEGAVSDPSYVASDYKSKQYSESLVAEGFSIAEQPALLWEQIPDYMLSVDELCDALRGWFPDTYFDAHEILSRKTGHSYSISIPRHLNEVGATLLIGFPAYIVRPNSRRSTR</sequence>
<reference evidence="2" key="1">
    <citation type="journal article" date="2021" name="Nat. Commun.">
        <title>Genetic determinants of endophytism in the Arabidopsis root mycobiome.</title>
        <authorList>
            <person name="Mesny F."/>
            <person name="Miyauchi S."/>
            <person name="Thiergart T."/>
            <person name="Pickel B."/>
            <person name="Atanasova L."/>
            <person name="Karlsson M."/>
            <person name="Huettel B."/>
            <person name="Barry K.W."/>
            <person name="Haridas S."/>
            <person name="Chen C."/>
            <person name="Bauer D."/>
            <person name="Andreopoulos W."/>
            <person name="Pangilinan J."/>
            <person name="LaButti K."/>
            <person name="Riley R."/>
            <person name="Lipzen A."/>
            <person name="Clum A."/>
            <person name="Drula E."/>
            <person name="Henrissat B."/>
            <person name="Kohler A."/>
            <person name="Grigoriev I.V."/>
            <person name="Martin F.M."/>
            <person name="Hacquard S."/>
        </authorList>
    </citation>
    <scope>NUCLEOTIDE SEQUENCE</scope>
    <source>
        <strain evidence="2">MPI-CAGE-CH-0235</strain>
    </source>
</reference>
<keyword evidence="2" id="KW-0640">Prion</keyword>
<proteinExistence type="predicted"/>
<gene>
    <name evidence="2" type="ORF">B0I35DRAFT_441721</name>
</gene>
<accession>A0A8K0WMU8</accession>